<accession>A0A5E5A5G1</accession>
<dbReference type="AlphaFoldDB" id="A0A5E5A5G1"/>
<gene>
    <name evidence="1" type="ORF">PAN31117_03102</name>
</gene>
<proteinExistence type="predicted"/>
<sequence>MARSHWGRLMAIETFDFCVKVGSSGTTNFRTRKAQFGDGYEQRVGDGLNTSVASWTVNSTNTKEKIQPLRDFLDRHQGYKSFYWTPPLGVQGLFYCETFSISGEGNQVFTISATLQQTFAP</sequence>
<dbReference type="Proteomes" id="UP000383122">
    <property type="component" value="Unassembled WGS sequence"/>
</dbReference>
<dbReference type="Pfam" id="PF05939">
    <property type="entry name" value="Phage_min_tail"/>
    <property type="match status" value="1"/>
</dbReference>
<dbReference type="InterPro" id="IPR010265">
    <property type="entry name" value="Phage_lambda_TipM"/>
</dbReference>
<reference evidence="1 2" key="1">
    <citation type="submission" date="2019-08" db="EMBL/GenBank/DDBJ databases">
        <authorList>
            <person name="Peeters C."/>
        </authorList>
    </citation>
    <scope>NUCLEOTIDE SEQUENCE [LARGE SCALE GENOMIC DNA]</scope>
    <source>
        <strain evidence="1 2">LMG 31117</strain>
    </source>
</reference>
<name>A0A5E5A5G1_9BURK</name>
<evidence type="ECO:0000313" key="1">
    <source>
        <dbReference type="EMBL" id="VVE68869.1"/>
    </source>
</evidence>
<protein>
    <submittedName>
        <fullName evidence="1">Phage tail protein</fullName>
    </submittedName>
</protein>
<dbReference type="EMBL" id="CABPSP010000009">
    <property type="protein sequence ID" value="VVE68869.1"/>
    <property type="molecule type" value="Genomic_DNA"/>
</dbReference>
<keyword evidence="2" id="KW-1185">Reference proteome</keyword>
<organism evidence="1 2">
    <name type="scientific">Pandoraea anapnoica</name>
    <dbReference type="NCBI Taxonomy" id="2508301"/>
    <lineage>
        <taxon>Bacteria</taxon>
        <taxon>Pseudomonadati</taxon>
        <taxon>Pseudomonadota</taxon>
        <taxon>Betaproteobacteria</taxon>
        <taxon>Burkholderiales</taxon>
        <taxon>Burkholderiaceae</taxon>
        <taxon>Pandoraea</taxon>
    </lineage>
</organism>
<evidence type="ECO:0000313" key="2">
    <source>
        <dbReference type="Proteomes" id="UP000383122"/>
    </source>
</evidence>